<evidence type="ECO:0000313" key="4">
    <source>
        <dbReference type="EMBL" id="KAJ7207906.1"/>
    </source>
</evidence>
<feature type="compositionally biased region" description="Basic and acidic residues" evidence="1">
    <location>
        <begin position="162"/>
        <end position="184"/>
    </location>
</feature>
<organism evidence="4 5">
    <name type="scientific">Mycena pura</name>
    <dbReference type="NCBI Taxonomy" id="153505"/>
    <lineage>
        <taxon>Eukaryota</taxon>
        <taxon>Fungi</taxon>
        <taxon>Dikarya</taxon>
        <taxon>Basidiomycota</taxon>
        <taxon>Agaricomycotina</taxon>
        <taxon>Agaricomycetes</taxon>
        <taxon>Agaricomycetidae</taxon>
        <taxon>Agaricales</taxon>
        <taxon>Marasmiineae</taxon>
        <taxon>Mycenaceae</taxon>
        <taxon>Mycena</taxon>
    </lineage>
</organism>
<dbReference type="Proteomes" id="UP001219525">
    <property type="component" value="Unassembled WGS sequence"/>
</dbReference>
<reference evidence="4" key="1">
    <citation type="submission" date="2023-03" db="EMBL/GenBank/DDBJ databases">
        <title>Massive genome expansion in bonnet fungi (Mycena s.s.) driven by repeated elements and novel gene families across ecological guilds.</title>
        <authorList>
            <consortium name="Lawrence Berkeley National Laboratory"/>
            <person name="Harder C.B."/>
            <person name="Miyauchi S."/>
            <person name="Viragh M."/>
            <person name="Kuo A."/>
            <person name="Thoen E."/>
            <person name="Andreopoulos B."/>
            <person name="Lu D."/>
            <person name="Skrede I."/>
            <person name="Drula E."/>
            <person name="Henrissat B."/>
            <person name="Morin E."/>
            <person name="Kohler A."/>
            <person name="Barry K."/>
            <person name="LaButti K."/>
            <person name="Morin E."/>
            <person name="Salamov A."/>
            <person name="Lipzen A."/>
            <person name="Mereny Z."/>
            <person name="Hegedus B."/>
            <person name="Baldrian P."/>
            <person name="Stursova M."/>
            <person name="Weitz H."/>
            <person name="Taylor A."/>
            <person name="Grigoriev I.V."/>
            <person name="Nagy L.G."/>
            <person name="Martin F."/>
            <person name="Kauserud H."/>
        </authorList>
    </citation>
    <scope>NUCLEOTIDE SEQUENCE</scope>
    <source>
        <strain evidence="4">9144</strain>
    </source>
</reference>
<feature type="domain" description="HAM1-like C-terminal" evidence="2">
    <location>
        <begin position="595"/>
        <end position="678"/>
    </location>
</feature>
<sequence length="795" mass="87375">MEKLVSVTAALDAGKIPSTEQLNAFIDWLTHSVIPAVQPSEETLSGQGRVLSADIRQILQSYRTLGANKNKDSLLQEAVWHLTEGNSDVTTTVDSPEQLVDKKEVSSDIDAVRSALRTLLSIAWQSLSSESSFILTDFASFTRLVLADAAEAVQDAAGQAKEGLRDVEQDVQDGKRDSLGRDKKRLEEEKDVRVAFEHGMDTLKDGGSAIIGAGQTAKQKSEDVADRATTRLQNAYYKACERAQKDQAYHSALSTLFDTLHKWVFKAFDKASDQSFTLDTFIEDTSPEQHVRKALDALKTLLDRFANPECSVDAVLDKAHRFVRAARSESVRVKAWVDKFFEHAHRSLDDPKYPRSEEARGVRRSLRQQGQELLGTDTDAGRAWAELKGVVRTFWAALAADADIERVRAAHVHLGEDVERGLVEAGEEASTGAQAVLERAAWFWRDMFSVYAPRVLAMLKDVPIPRTEYVDNDMELVLENLDISNIGINPAHIFIRNITDVDVRTSATAETTTGFGSFVHIRLQAVQLALRNVSFYYNDKTATLPPSEFTGLLELTMPPHGIDIDLKVRSISSAEERAKRRTYHETELLEVQISEDVQVHVRESNHAVVLTVFKPVFDMRVRAALGRALGAHLRAALDELGALAWDVGQRATVFEDAGAGRGAALAAAVWSELGRLRREQRGGWRATATGTGVMLEMPECGTGAGGAKMAVGVEPQVLSGEKRGPMGTGSESVEKRVGAAVEANAAKEGMQGVKTQLQGLVKEGSRQIRSFQRSVEEREAAERKSAGWRSSAFDI</sequence>
<comment type="caution">
    <text evidence="4">The sequence shown here is derived from an EMBL/GenBank/DDBJ whole genome shotgun (WGS) entry which is preliminary data.</text>
</comment>
<feature type="non-terminal residue" evidence="4">
    <location>
        <position position="1"/>
    </location>
</feature>
<name>A0AAD6VB34_9AGAR</name>
<evidence type="ECO:0000259" key="3">
    <source>
        <dbReference type="Pfam" id="PF19343"/>
    </source>
</evidence>
<dbReference type="AlphaFoldDB" id="A0AAD6VB34"/>
<feature type="compositionally biased region" description="Basic and acidic residues" evidence="1">
    <location>
        <begin position="774"/>
        <end position="785"/>
    </location>
</feature>
<feature type="region of interest" description="Disordered" evidence="1">
    <location>
        <begin position="160"/>
        <end position="184"/>
    </location>
</feature>
<feature type="domain" description="HAM1-like N-terminal" evidence="3">
    <location>
        <begin position="243"/>
        <end position="572"/>
    </location>
</feature>
<feature type="region of interest" description="Disordered" evidence="1">
    <location>
        <begin position="771"/>
        <end position="795"/>
    </location>
</feature>
<accession>A0AAD6VB34</accession>
<evidence type="ECO:0000259" key="2">
    <source>
        <dbReference type="Pfam" id="PF14613"/>
    </source>
</evidence>
<feature type="region of interest" description="Disordered" evidence="1">
    <location>
        <begin position="351"/>
        <end position="371"/>
    </location>
</feature>
<dbReference type="PANTHER" id="PTHR31138">
    <property type="entry name" value="CHROMOSOME 19, WHOLE GENOME SHOTGUN SEQUENCE"/>
    <property type="match status" value="1"/>
</dbReference>
<protein>
    <submittedName>
        <fullName evidence="4">Uncharacterized protein</fullName>
    </submittedName>
</protein>
<dbReference type="Pfam" id="PF14613">
    <property type="entry name" value="HAM1_C"/>
    <property type="match status" value="1"/>
</dbReference>
<dbReference type="EMBL" id="JARJCW010000035">
    <property type="protein sequence ID" value="KAJ7207906.1"/>
    <property type="molecule type" value="Genomic_DNA"/>
</dbReference>
<dbReference type="InterPro" id="IPR045967">
    <property type="entry name" value="HAM1-like_N"/>
</dbReference>
<gene>
    <name evidence="4" type="ORF">GGX14DRAFT_634371</name>
</gene>
<evidence type="ECO:0000256" key="1">
    <source>
        <dbReference type="SAM" id="MobiDB-lite"/>
    </source>
</evidence>
<dbReference type="PANTHER" id="PTHR31138:SF1">
    <property type="entry name" value="PDZ DOMAIN-CONTAINING PROTEIN"/>
    <property type="match status" value="1"/>
</dbReference>
<feature type="domain" description="HAM1-like N-terminal" evidence="3">
    <location>
        <begin position="4"/>
        <end position="223"/>
    </location>
</feature>
<evidence type="ECO:0000313" key="5">
    <source>
        <dbReference type="Proteomes" id="UP001219525"/>
    </source>
</evidence>
<keyword evidence="5" id="KW-1185">Reference proteome</keyword>
<dbReference type="Pfam" id="PF19343">
    <property type="entry name" value="HAM1_N"/>
    <property type="match status" value="2"/>
</dbReference>
<dbReference type="InterPro" id="IPR027842">
    <property type="entry name" value="HAM1-like_C"/>
</dbReference>
<proteinExistence type="predicted"/>
<feature type="compositionally biased region" description="Basic and acidic residues" evidence="1">
    <location>
        <begin position="351"/>
        <end position="361"/>
    </location>
</feature>